<dbReference type="EMBL" id="CP016808">
    <property type="protein sequence ID" value="ANY68770.1"/>
    <property type="molecule type" value="Genomic_DNA"/>
</dbReference>
<dbReference type="AlphaFoldDB" id="A0A1B2DM22"/>
<keyword evidence="1" id="KW-0812">Transmembrane</keyword>
<evidence type="ECO:0000313" key="2">
    <source>
        <dbReference type="EMBL" id="ANY68770.1"/>
    </source>
</evidence>
<protein>
    <submittedName>
        <fullName evidence="2">Uncharacterized protein</fullName>
    </submittedName>
</protein>
<name>A0A1B2DM22_9BACL</name>
<accession>A0A1B2DM22</accession>
<feature type="transmembrane region" description="Helical" evidence="1">
    <location>
        <begin position="112"/>
        <end position="130"/>
    </location>
</feature>
<feature type="transmembrane region" description="Helical" evidence="1">
    <location>
        <begin position="64"/>
        <end position="91"/>
    </location>
</feature>
<evidence type="ECO:0000256" key="1">
    <source>
        <dbReference type="SAM" id="Phobius"/>
    </source>
</evidence>
<reference evidence="2" key="1">
    <citation type="submission" date="2016-08" db="EMBL/GenBank/DDBJ databases">
        <title>Complete Genome Seqeunce of Paenibacillus sp. BIHB 4019 from tea rhizoplane.</title>
        <authorList>
            <person name="Thakur R."/>
            <person name="Swarnkar M.K."/>
            <person name="Gulati A."/>
        </authorList>
    </citation>
    <scope>NUCLEOTIDE SEQUENCE [LARGE SCALE GENOMIC DNA]</scope>
    <source>
        <strain evidence="2">BIHB4019</strain>
    </source>
</reference>
<dbReference type="RefSeq" id="WP_099519866.1">
    <property type="nucleotide sequence ID" value="NZ_CP016808.1"/>
</dbReference>
<feature type="transmembrane region" description="Helical" evidence="1">
    <location>
        <begin position="12"/>
        <end position="34"/>
    </location>
</feature>
<keyword evidence="1" id="KW-0472">Membrane</keyword>
<gene>
    <name evidence="2" type="ORF">BBD42_21590</name>
</gene>
<keyword evidence="1" id="KW-1133">Transmembrane helix</keyword>
<proteinExistence type="predicted"/>
<sequence>MEEGTNDYKISFKNIAINTTTVIALFTIFFYVVAYRYEAGYKSYFHIPDKLIELNILTLIRPNIPITTILVLVATAFIIYIGIVFLLFVLIDKFIIKKIFSKRLIESKDLPTILKFMSLIIFLGVILSSYNTAYNFGKDSVLNMKEYWVYEAGDITYAIIDTYNGGFISIPININEFTFKAEYKFIDPESLSNGVFKNVKLQEALREKIQ</sequence>
<organism evidence="2">
    <name type="scientific">Paenibacillus sp. BIHB 4019</name>
    <dbReference type="NCBI Taxonomy" id="1870819"/>
    <lineage>
        <taxon>Bacteria</taxon>
        <taxon>Bacillati</taxon>
        <taxon>Bacillota</taxon>
        <taxon>Bacilli</taxon>
        <taxon>Bacillales</taxon>
        <taxon>Paenibacillaceae</taxon>
        <taxon>Paenibacillus</taxon>
    </lineage>
</organism>